<dbReference type="Gene3D" id="3.40.50.1820">
    <property type="entry name" value="alpha/beta hydrolase"/>
    <property type="match status" value="1"/>
</dbReference>
<evidence type="ECO:0000313" key="3">
    <source>
        <dbReference type="EMBL" id="RCX07810.1"/>
    </source>
</evidence>
<reference evidence="3 4" key="1">
    <citation type="submission" date="2018-07" db="EMBL/GenBank/DDBJ databases">
        <title>Genomic Encyclopedia of Type Strains, Phase IV (KMG-IV): sequencing the most valuable type-strain genomes for metagenomic binning, comparative biology and taxonomic classification.</title>
        <authorList>
            <person name="Goeker M."/>
        </authorList>
    </citation>
    <scope>NUCLEOTIDE SEQUENCE [LARGE SCALE GENOMIC DNA]</scope>
    <source>
        <strain evidence="3 4">DSM 27016</strain>
    </source>
</reference>
<sequence>MIIRSWQRLIIFIFSLLIIFIIFMHNFVSLQELMYYIKYEAVKKSELKLSLRLVNPSVKLLACDPSNSLILKADVRDGEGFPVNKALVAFSVEASGLKDTDIGSIMPLKARTDKNGECIVKYIPPSYSNNLFEEGNPRVILKAEIRNGDSASSLSISLTRNPVVLVHGYRAGGYVFENLNEYLSSQGFNCSLFNYDSSNGVVDSSSRLDSFLKETKALCLSKGIQVEKFDLIGHSMGGLVARYYTCSSDYILEHDVNKIIFISTPHRGSPWAPIGAKYYSDQGIKDLIPDNALLTKVFPSMLNNGLNNTIQTGSIVGQYDEVVSPESASLEEWNINTEVFFVGETSLNFDNLLKGNFAEGTNHINILSNKKVFEKLQTMLNQQLPYPIQKK</sequence>
<dbReference type="PANTHER" id="PTHR37946:SF1">
    <property type="entry name" value="SLL1969 PROTEIN"/>
    <property type="match status" value="1"/>
</dbReference>
<feature type="transmembrane region" description="Helical" evidence="1">
    <location>
        <begin position="9"/>
        <end position="28"/>
    </location>
</feature>
<accession>A0A369AEN0</accession>
<dbReference type="PANTHER" id="PTHR37946">
    <property type="entry name" value="SLL1969 PROTEIN"/>
    <property type="match status" value="1"/>
</dbReference>
<keyword evidence="1" id="KW-1133">Transmembrane helix</keyword>
<keyword evidence="4" id="KW-1185">Reference proteome</keyword>
<feature type="domain" description="AB hydrolase-1" evidence="2">
    <location>
        <begin position="161"/>
        <end position="309"/>
    </location>
</feature>
<evidence type="ECO:0000259" key="2">
    <source>
        <dbReference type="Pfam" id="PF00561"/>
    </source>
</evidence>
<dbReference type="InterPro" id="IPR029058">
    <property type="entry name" value="AB_hydrolase_fold"/>
</dbReference>
<gene>
    <name evidence="3" type="ORF">DFR58_1499</name>
</gene>
<proteinExistence type="predicted"/>
<dbReference type="Proteomes" id="UP000253034">
    <property type="component" value="Unassembled WGS sequence"/>
</dbReference>
<dbReference type="SUPFAM" id="SSF53474">
    <property type="entry name" value="alpha/beta-Hydrolases"/>
    <property type="match status" value="1"/>
</dbReference>
<dbReference type="EMBL" id="QPJT01000049">
    <property type="protein sequence ID" value="RCX07810.1"/>
    <property type="molecule type" value="Genomic_DNA"/>
</dbReference>
<dbReference type="Pfam" id="PF00561">
    <property type="entry name" value="Abhydrolase_1"/>
    <property type="match status" value="1"/>
</dbReference>
<organism evidence="3 4">
    <name type="scientific">Anaerobacterium chartisolvens</name>
    <dbReference type="NCBI Taxonomy" id="1297424"/>
    <lineage>
        <taxon>Bacteria</taxon>
        <taxon>Bacillati</taxon>
        <taxon>Bacillota</taxon>
        <taxon>Clostridia</taxon>
        <taxon>Eubacteriales</taxon>
        <taxon>Oscillospiraceae</taxon>
        <taxon>Anaerobacterium</taxon>
    </lineage>
</organism>
<evidence type="ECO:0000313" key="4">
    <source>
        <dbReference type="Proteomes" id="UP000253034"/>
    </source>
</evidence>
<name>A0A369AEN0_9FIRM</name>
<evidence type="ECO:0000256" key="1">
    <source>
        <dbReference type="SAM" id="Phobius"/>
    </source>
</evidence>
<protein>
    <submittedName>
        <fullName evidence="3">PGAP1-like protein</fullName>
    </submittedName>
</protein>
<keyword evidence="1" id="KW-0812">Transmembrane</keyword>
<comment type="caution">
    <text evidence="3">The sequence shown here is derived from an EMBL/GenBank/DDBJ whole genome shotgun (WGS) entry which is preliminary data.</text>
</comment>
<dbReference type="AlphaFoldDB" id="A0A369AEN0"/>
<dbReference type="InterPro" id="IPR000073">
    <property type="entry name" value="AB_hydrolase_1"/>
</dbReference>
<keyword evidence="1" id="KW-0472">Membrane</keyword>